<dbReference type="InterPro" id="IPR005097">
    <property type="entry name" value="Sacchrp_dh_NADP-bd"/>
</dbReference>
<dbReference type="AlphaFoldDB" id="A0A2I0V227"/>
<proteinExistence type="predicted"/>
<sequence length="374" mass="42207">MNHQFKIGIIGYSGSVGQAAVRFLKDKYPLRCGSRSGNKEHAHSHEYIDYRQVDIYDQEALETFCTGCTIVLNCAGPSYSIIDRVAQATKKVGAHYVDAFGADLLEIKFMQQELTNIMILSAGSFPGLSGILPRLLAQEGFDQIEKVIGYAGGEETYSKGAAADLMLSSIYGFGTANAFYKNKEIVRDTVQPEKINVTIYGEEKEIYTQRYITNETIRLAKKLQITEAHWHNMYPNKAVFSLLQQACIRLAMKNTSEHLHQIIDELMERLTVFPVRQTWYTVIIEMIGKYQQQPIRRKAQLLSQNSFMISGIICALSVEAIIEGMVHENGVYWAYDVLNPTIVMRELRVQGAIEDFSITSHSENHVSLLEEGIL</sequence>
<reference evidence="2 3" key="1">
    <citation type="submission" date="2017-10" db="EMBL/GenBank/DDBJ databases">
        <title>Draft genome of Lysinibacillus fusiformis strain Juneja, a laboratory-derived pathogen of Drosophila melanogaster.</title>
        <authorList>
            <person name="Smith B.R."/>
            <person name="Unckless R.L."/>
        </authorList>
    </citation>
    <scope>NUCLEOTIDE SEQUENCE [LARGE SCALE GENOMIC DNA]</scope>
    <source>
        <strain evidence="2 3">Juneja</strain>
    </source>
</reference>
<evidence type="ECO:0000313" key="3">
    <source>
        <dbReference type="Proteomes" id="UP000234956"/>
    </source>
</evidence>
<feature type="domain" description="Saccharopine dehydrogenase NADP binding" evidence="1">
    <location>
        <begin position="7"/>
        <end position="99"/>
    </location>
</feature>
<evidence type="ECO:0000313" key="2">
    <source>
        <dbReference type="EMBL" id="PKU52282.1"/>
    </source>
</evidence>
<name>A0A2I0V227_9BACI</name>
<dbReference type="EMBL" id="PDFK01000002">
    <property type="protein sequence ID" value="PKU52282.1"/>
    <property type="molecule type" value="Genomic_DNA"/>
</dbReference>
<organism evidence="2 3">
    <name type="scientific">Lysinibacillus fusiformis</name>
    <dbReference type="NCBI Taxonomy" id="28031"/>
    <lineage>
        <taxon>Bacteria</taxon>
        <taxon>Bacillati</taxon>
        <taxon>Bacillota</taxon>
        <taxon>Bacilli</taxon>
        <taxon>Bacillales</taxon>
        <taxon>Bacillaceae</taxon>
        <taxon>Lysinibacillus</taxon>
    </lineage>
</organism>
<dbReference type="RefSeq" id="WP_058843370.1">
    <property type="nucleotide sequence ID" value="NZ_PDFK01000002.1"/>
</dbReference>
<dbReference type="PANTHER" id="PTHR43781">
    <property type="entry name" value="SACCHAROPINE DEHYDROGENASE"/>
    <property type="match status" value="1"/>
</dbReference>
<comment type="caution">
    <text evidence="2">The sequence shown here is derived from an EMBL/GenBank/DDBJ whole genome shotgun (WGS) entry which is preliminary data.</text>
</comment>
<dbReference type="Proteomes" id="UP000234956">
    <property type="component" value="Unassembled WGS sequence"/>
</dbReference>
<dbReference type="Gene3D" id="3.40.50.720">
    <property type="entry name" value="NAD(P)-binding Rossmann-like Domain"/>
    <property type="match status" value="1"/>
</dbReference>
<accession>A0A2I0V227</accession>
<protein>
    <recommendedName>
        <fullName evidence="1">Saccharopine dehydrogenase NADP binding domain-containing protein</fullName>
    </recommendedName>
</protein>
<dbReference type="PANTHER" id="PTHR43781:SF1">
    <property type="entry name" value="SACCHAROPINE DEHYDROGENASE"/>
    <property type="match status" value="1"/>
</dbReference>
<gene>
    <name evidence="2" type="ORF">CRI88_07925</name>
</gene>
<dbReference type="Pfam" id="PF03435">
    <property type="entry name" value="Sacchrp_dh_NADP"/>
    <property type="match status" value="1"/>
</dbReference>
<evidence type="ECO:0000259" key="1">
    <source>
        <dbReference type="Pfam" id="PF03435"/>
    </source>
</evidence>
<dbReference type="SUPFAM" id="SSF51735">
    <property type="entry name" value="NAD(P)-binding Rossmann-fold domains"/>
    <property type="match status" value="1"/>
</dbReference>
<dbReference type="InterPro" id="IPR036291">
    <property type="entry name" value="NAD(P)-bd_dom_sf"/>
</dbReference>